<evidence type="ECO:0000313" key="3">
    <source>
        <dbReference type="Proteomes" id="UP001234216"/>
    </source>
</evidence>
<dbReference type="RefSeq" id="WP_306971534.1">
    <property type="nucleotide sequence ID" value="NZ_JAUSZV010000001.1"/>
</dbReference>
<gene>
    <name evidence="2" type="ORF">QFZ22_000041</name>
</gene>
<sequence length="210" mass="23205">MSMGSVSEVEVSADIKPARTAVLDAVRAAAARRRRADSERCRQRVLDVLATMRRSRTLLSDVEITRRAEVNPQYLQRHRDLKAEAEAVRAHLASDRPRVAAAASARKEAALEVENRMLLEQNTALRRDLTEAQAQLGALRIQELGARARDGLGLPAERDAEMAELRKQRDAALAASQRTEADLTALRNVNQRLMVENSRLLEAAALAPAE</sequence>
<protein>
    <submittedName>
        <fullName evidence="2">Uncharacterized protein</fullName>
    </submittedName>
</protein>
<accession>A0AAW8F1X4</accession>
<evidence type="ECO:0000313" key="2">
    <source>
        <dbReference type="EMBL" id="MDQ0904056.1"/>
    </source>
</evidence>
<dbReference type="Proteomes" id="UP001234216">
    <property type="component" value="Unassembled WGS sequence"/>
</dbReference>
<dbReference type="AlphaFoldDB" id="A0AAW8F1X4"/>
<dbReference type="EMBL" id="JAUSZV010000001">
    <property type="protein sequence ID" value="MDQ0904056.1"/>
    <property type="molecule type" value="Genomic_DNA"/>
</dbReference>
<reference evidence="2" key="1">
    <citation type="submission" date="2023-07" db="EMBL/GenBank/DDBJ databases">
        <title>Comparative genomics of wheat-associated soil bacteria to identify genetic determinants of phenazine resistance.</title>
        <authorList>
            <person name="Mouncey N."/>
        </authorList>
    </citation>
    <scope>NUCLEOTIDE SEQUENCE</scope>
    <source>
        <strain evidence="2">V4I22</strain>
    </source>
</reference>
<comment type="caution">
    <text evidence="2">The sequence shown here is derived from an EMBL/GenBank/DDBJ whole genome shotgun (WGS) entry which is preliminary data.</text>
</comment>
<evidence type="ECO:0000256" key="1">
    <source>
        <dbReference type="SAM" id="Coils"/>
    </source>
</evidence>
<name>A0AAW8F1X4_9ACTN</name>
<organism evidence="2 3">
    <name type="scientific">Streptomyces canus</name>
    <dbReference type="NCBI Taxonomy" id="58343"/>
    <lineage>
        <taxon>Bacteria</taxon>
        <taxon>Bacillati</taxon>
        <taxon>Actinomycetota</taxon>
        <taxon>Actinomycetes</taxon>
        <taxon>Kitasatosporales</taxon>
        <taxon>Streptomycetaceae</taxon>
        <taxon>Streptomyces</taxon>
        <taxon>Streptomyces aurantiacus group</taxon>
    </lineage>
</organism>
<feature type="coiled-coil region" evidence="1">
    <location>
        <begin position="115"/>
        <end position="182"/>
    </location>
</feature>
<proteinExistence type="predicted"/>
<keyword evidence="1" id="KW-0175">Coiled coil</keyword>